<dbReference type="Proteomes" id="UP000190037">
    <property type="component" value="Unassembled WGS sequence"/>
</dbReference>
<organism evidence="9 10">
    <name type="scientific">Embleya scabrispora</name>
    <dbReference type="NCBI Taxonomy" id="159449"/>
    <lineage>
        <taxon>Bacteria</taxon>
        <taxon>Bacillati</taxon>
        <taxon>Actinomycetota</taxon>
        <taxon>Actinomycetes</taxon>
        <taxon>Kitasatosporales</taxon>
        <taxon>Streptomycetaceae</taxon>
        <taxon>Embleya</taxon>
    </lineage>
</organism>
<evidence type="ECO:0000313" key="9">
    <source>
        <dbReference type="EMBL" id="OPC82535.1"/>
    </source>
</evidence>
<keyword evidence="2" id="KW-0813">Transport</keyword>
<evidence type="ECO:0000256" key="3">
    <source>
        <dbReference type="ARBA" id="ARBA00022475"/>
    </source>
</evidence>
<dbReference type="EMBL" id="MWQN01000001">
    <property type="protein sequence ID" value="OPC82535.1"/>
    <property type="molecule type" value="Genomic_DNA"/>
</dbReference>
<dbReference type="eggNOG" id="COG1301">
    <property type="taxonomic scope" value="Bacteria"/>
</dbReference>
<evidence type="ECO:0000256" key="6">
    <source>
        <dbReference type="ARBA" id="ARBA00023136"/>
    </source>
</evidence>
<comment type="subcellular location">
    <subcellularLocation>
        <location evidence="1">Cell membrane</location>
        <topology evidence="1">Multi-pass membrane protein</topology>
    </subcellularLocation>
</comment>
<keyword evidence="6 8" id="KW-0472">Membrane</keyword>
<evidence type="ECO:0000256" key="5">
    <source>
        <dbReference type="ARBA" id="ARBA00022989"/>
    </source>
</evidence>
<feature type="transmembrane region" description="Helical" evidence="8">
    <location>
        <begin position="335"/>
        <end position="360"/>
    </location>
</feature>
<dbReference type="PANTHER" id="PTHR42865:SF7">
    <property type="entry name" value="PROTON_GLUTAMATE-ASPARTATE SYMPORTER"/>
    <property type="match status" value="1"/>
</dbReference>
<evidence type="ECO:0000256" key="7">
    <source>
        <dbReference type="SAM" id="MobiDB-lite"/>
    </source>
</evidence>
<feature type="transmembrane region" description="Helical" evidence="8">
    <location>
        <begin position="154"/>
        <end position="173"/>
    </location>
</feature>
<dbReference type="InterPro" id="IPR036458">
    <property type="entry name" value="Na:dicarbo_symporter_sf"/>
</dbReference>
<sequence>MSSAVDSLKTLKRTPFWAQIAAGLVLGVVLGFIAKEYSVSWLTETLDQIGTIFVQLLKLAVPPLVFTAILVSVVNLRNVNNAARLAARTLMWFLITSLIAVAIGLTIGLVTNPGDGFKLPADPGKAPKTNGDWLDFLTGIIPTNIVTAFSEVKVLQIVFLAVVLGSAILSVGAKAEPLVKGAELVLEIIQKALWWVIKLSPLGTLGLIGTSVATYGWDLIKPLGTFTADIYIGCALVMFVVYPLLLWLVGKVNPLNYFKGAWPAIQLAFVSRSSVGTMPVTQKVTERLGVPKDYASFAVPFGATTKMDGCAAVYPAIAAIFVAEVYGVNLGIKEYLLIAFVSVIGSAATAGLTGAIIMLTLTLSTVNLPLAGVALLLAIDPILDMMRTATNVAGQVVVPILVSAREKTLDLEMYNNPRDLEAPDEPAKPHVPLQKTPDREPVSV</sequence>
<evidence type="ECO:0000256" key="2">
    <source>
        <dbReference type="ARBA" id="ARBA00022448"/>
    </source>
</evidence>
<accession>A0A1T3P0Q2</accession>
<feature type="transmembrane region" description="Helical" evidence="8">
    <location>
        <begin position="193"/>
        <end position="217"/>
    </location>
</feature>
<dbReference type="SUPFAM" id="SSF118215">
    <property type="entry name" value="Proton glutamate symport protein"/>
    <property type="match status" value="1"/>
</dbReference>
<comment type="caution">
    <text evidence="9">The sequence shown here is derived from an EMBL/GenBank/DDBJ whole genome shotgun (WGS) entry which is preliminary data.</text>
</comment>
<dbReference type="PANTHER" id="PTHR42865">
    <property type="entry name" value="PROTON/GLUTAMATE-ASPARTATE SYMPORTER"/>
    <property type="match status" value="1"/>
</dbReference>
<dbReference type="InterPro" id="IPR001991">
    <property type="entry name" value="Na-dicarboxylate_symporter"/>
</dbReference>
<feature type="transmembrane region" description="Helical" evidence="8">
    <location>
        <begin position="366"/>
        <end position="383"/>
    </location>
</feature>
<evidence type="ECO:0000256" key="8">
    <source>
        <dbReference type="SAM" id="Phobius"/>
    </source>
</evidence>
<feature type="transmembrane region" description="Helical" evidence="8">
    <location>
        <begin position="16"/>
        <end position="34"/>
    </location>
</feature>
<dbReference type="Pfam" id="PF00375">
    <property type="entry name" value="SDF"/>
    <property type="match status" value="1"/>
</dbReference>
<feature type="compositionally biased region" description="Basic and acidic residues" evidence="7">
    <location>
        <begin position="418"/>
        <end position="428"/>
    </location>
</feature>
<feature type="region of interest" description="Disordered" evidence="7">
    <location>
        <begin position="416"/>
        <end position="444"/>
    </location>
</feature>
<evidence type="ECO:0000256" key="4">
    <source>
        <dbReference type="ARBA" id="ARBA00022692"/>
    </source>
</evidence>
<feature type="transmembrane region" description="Helical" evidence="8">
    <location>
        <begin position="229"/>
        <end position="249"/>
    </location>
</feature>
<dbReference type="AlphaFoldDB" id="A0A1T3P0Q2"/>
<reference evidence="9 10" key="1">
    <citation type="submission" date="2017-03" db="EMBL/GenBank/DDBJ databases">
        <title>Draft genome sequence of Streptomyces scabrisporus NF3, endophyte isolated from Amphipterygium adstringens.</title>
        <authorList>
            <person name="Vazquez M."/>
            <person name="Ceapa C.D."/>
            <person name="Rodriguez Luna D."/>
            <person name="Sanchez Esquivel S."/>
        </authorList>
    </citation>
    <scope>NUCLEOTIDE SEQUENCE [LARGE SCALE GENOMIC DNA]</scope>
    <source>
        <strain evidence="9 10">NF3</strain>
    </source>
</reference>
<evidence type="ECO:0000313" key="10">
    <source>
        <dbReference type="Proteomes" id="UP000190037"/>
    </source>
</evidence>
<dbReference type="PRINTS" id="PR00173">
    <property type="entry name" value="EDTRNSPORT"/>
</dbReference>
<dbReference type="STRING" id="159449.B4N89_17750"/>
<feature type="transmembrane region" description="Helical" evidence="8">
    <location>
        <begin position="89"/>
        <end position="110"/>
    </location>
</feature>
<keyword evidence="5 8" id="KW-1133">Transmembrane helix</keyword>
<dbReference type="GO" id="GO:0015293">
    <property type="term" value="F:symporter activity"/>
    <property type="evidence" value="ECO:0007669"/>
    <property type="project" value="UniProtKB-KW"/>
</dbReference>
<gene>
    <name evidence="9" type="ORF">B4N89_17750</name>
</gene>
<feature type="transmembrane region" description="Helical" evidence="8">
    <location>
        <begin position="54"/>
        <end position="77"/>
    </location>
</feature>
<keyword evidence="10" id="KW-1185">Reference proteome</keyword>
<dbReference type="GO" id="GO:0006835">
    <property type="term" value="P:dicarboxylic acid transport"/>
    <property type="evidence" value="ECO:0007669"/>
    <property type="project" value="TreeGrafter"/>
</dbReference>
<protein>
    <submittedName>
        <fullName evidence="9">Sodium:proton antiporter</fullName>
    </submittedName>
</protein>
<proteinExistence type="predicted"/>
<keyword evidence="4 8" id="KW-0812">Transmembrane</keyword>
<evidence type="ECO:0000256" key="1">
    <source>
        <dbReference type="ARBA" id="ARBA00004651"/>
    </source>
</evidence>
<dbReference type="GO" id="GO:0005886">
    <property type="term" value="C:plasma membrane"/>
    <property type="evidence" value="ECO:0007669"/>
    <property type="project" value="UniProtKB-SubCell"/>
</dbReference>
<dbReference type="Gene3D" id="1.10.3860.10">
    <property type="entry name" value="Sodium:dicarboxylate symporter"/>
    <property type="match status" value="1"/>
</dbReference>
<name>A0A1T3P0Q2_9ACTN</name>
<keyword evidence="3" id="KW-1003">Cell membrane</keyword>